<name>A0A382BH10_9ZZZZ</name>
<sequence>MLSTDRLKELACAAIDAKSSEIIDLAKD</sequence>
<evidence type="ECO:0000313" key="1">
    <source>
        <dbReference type="EMBL" id="SVB12899.1"/>
    </source>
</evidence>
<dbReference type="AlphaFoldDB" id="A0A382BH10"/>
<dbReference type="EMBL" id="UINC01029716">
    <property type="protein sequence ID" value="SVB12899.1"/>
    <property type="molecule type" value="Genomic_DNA"/>
</dbReference>
<accession>A0A382BH10</accession>
<reference evidence="1" key="1">
    <citation type="submission" date="2018-05" db="EMBL/GenBank/DDBJ databases">
        <authorList>
            <person name="Lanie J.A."/>
            <person name="Ng W.-L."/>
            <person name="Kazmierczak K.M."/>
            <person name="Andrzejewski T.M."/>
            <person name="Davidsen T.M."/>
            <person name="Wayne K.J."/>
            <person name="Tettelin H."/>
            <person name="Glass J.I."/>
            <person name="Rusch D."/>
            <person name="Podicherti R."/>
            <person name="Tsui H.-C.T."/>
            <person name="Winkler M.E."/>
        </authorList>
    </citation>
    <scope>NUCLEOTIDE SEQUENCE</scope>
</reference>
<feature type="non-terminal residue" evidence="1">
    <location>
        <position position="28"/>
    </location>
</feature>
<protein>
    <submittedName>
        <fullName evidence="1">Uncharacterized protein</fullName>
    </submittedName>
</protein>
<gene>
    <name evidence="1" type="ORF">METZ01_LOCUS165753</name>
</gene>
<proteinExistence type="predicted"/>
<organism evidence="1">
    <name type="scientific">marine metagenome</name>
    <dbReference type="NCBI Taxonomy" id="408172"/>
    <lineage>
        <taxon>unclassified sequences</taxon>
        <taxon>metagenomes</taxon>
        <taxon>ecological metagenomes</taxon>
    </lineage>
</organism>